<name>A0A6L2LFG7_TANCI</name>
<dbReference type="AlphaFoldDB" id="A0A6L2LFG7"/>
<feature type="compositionally biased region" description="Basic residues" evidence="1">
    <location>
        <begin position="59"/>
        <end position="69"/>
    </location>
</feature>
<feature type="region of interest" description="Disordered" evidence="1">
    <location>
        <begin position="1"/>
        <end position="69"/>
    </location>
</feature>
<feature type="compositionally biased region" description="Basic residues" evidence="1">
    <location>
        <begin position="1"/>
        <end position="10"/>
    </location>
</feature>
<feature type="compositionally biased region" description="Pro residues" evidence="1">
    <location>
        <begin position="49"/>
        <end position="58"/>
    </location>
</feature>
<dbReference type="EMBL" id="BKCJ010004213">
    <property type="protein sequence ID" value="GEU59687.1"/>
    <property type="molecule type" value="Genomic_DNA"/>
</dbReference>
<organism evidence="2">
    <name type="scientific">Tanacetum cinerariifolium</name>
    <name type="common">Dalmatian daisy</name>
    <name type="synonym">Chrysanthemum cinerariifolium</name>
    <dbReference type="NCBI Taxonomy" id="118510"/>
    <lineage>
        <taxon>Eukaryota</taxon>
        <taxon>Viridiplantae</taxon>
        <taxon>Streptophyta</taxon>
        <taxon>Embryophyta</taxon>
        <taxon>Tracheophyta</taxon>
        <taxon>Spermatophyta</taxon>
        <taxon>Magnoliopsida</taxon>
        <taxon>eudicotyledons</taxon>
        <taxon>Gunneridae</taxon>
        <taxon>Pentapetalae</taxon>
        <taxon>asterids</taxon>
        <taxon>campanulids</taxon>
        <taxon>Asterales</taxon>
        <taxon>Asteraceae</taxon>
        <taxon>Asteroideae</taxon>
        <taxon>Anthemideae</taxon>
        <taxon>Anthemidinae</taxon>
        <taxon>Tanacetum</taxon>
    </lineage>
</organism>
<gene>
    <name evidence="2" type="ORF">Tci_031665</name>
</gene>
<feature type="compositionally biased region" description="Low complexity" evidence="1">
    <location>
        <begin position="11"/>
        <end position="44"/>
    </location>
</feature>
<evidence type="ECO:0000313" key="2">
    <source>
        <dbReference type="EMBL" id="GEU59687.1"/>
    </source>
</evidence>
<reference evidence="2" key="1">
    <citation type="journal article" date="2019" name="Sci. Rep.">
        <title>Draft genome of Tanacetum cinerariifolium, the natural source of mosquito coil.</title>
        <authorList>
            <person name="Yamashiro T."/>
            <person name="Shiraishi A."/>
            <person name="Satake H."/>
            <person name="Nakayama K."/>
        </authorList>
    </citation>
    <scope>NUCLEOTIDE SEQUENCE</scope>
</reference>
<comment type="caution">
    <text evidence="2">The sequence shown here is derived from an EMBL/GenBank/DDBJ whole genome shotgun (WGS) entry which is preliminary data.</text>
</comment>
<accession>A0A6L2LFG7</accession>
<evidence type="ECO:0000256" key="1">
    <source>
        <dbReference type="SAM" id="MobiDB-lite"/>
    </source>
</evidence>
<proteinExistence type="predicted"/>
<protein>
    <submittedName>
        <fullName evidence="2">Uncharacterized protein</fullName>
    </submittedName>
</protein>
<sequence length="282" mass="31075">MAAAAAHHRTPTAITIHTPPSPSTPLYTLVTTTPPSPSRQPQQRWLFQPLPPSGCPPPNHHRGGGRTTVHHHSRTLWCRAVMAQPLGVSHSGQPPKTTDVVAAEPTLNITAAPCGVGLVVNNHFFWVDDFACPVSFPWHTTKHVIRDHDPVVADFNAQDYATLVAHPSPFQKFLEAFLCLVRLSLHYTLDEETYHWFLHKNREGGCLLGLEASVEKLFDEGGSGNQTGQGILQGVVQTLTSSHLLRLRTLFLRTRPLCNQDVKGKGNLVLWMQAGFPILPKS</sequence>